<gene>
    <name evidence="1" type="ORF">CHS0354_027021</name>
</gene>
<dbReference type="PANTHER" id="PTHR47196">
    <property type="entry name" value="KELCH DOMAIN-CONTAINING PROTEIN 9"/>
    <property type="match status" value="1"/>
</dbReference>
<dbReference type="GO" id="GO:0030332">
    <property type="term" value="F:cyclin binding"/>
    <property type="evidence" value="ECO:0007669"/>
    <property type="project" value="TreeGrafter"/>
</dbReference>
<evidence type="ECO:0008006" key="3">
    <source>
        <dbReference type="Google" id="ProtNLM"/>
    </source>
</evidence>
<reference evidence="1" key="2">
    <citation type="journal article" date="2021" name="Genome Biol. Evol.">
        <title>Developing a high-quality reference genome for a parasitic bivalve with doubly uniparental inheritance (Bivalvia: Unionida).</title>
        <authorList>
            <person name="Smith C.H."/>
        </authorList>
    </citation>
    <scope>NUCLEOTIDE SEQUENCE</scope>
    <source>
        <strain evidence="1">CHS0354</strain>
        <tissue evidence="1">Mantle</tissue>
    </source>
</reference>
<dbReference type="EMBL" id="JAEAOA010001609">
    <property type="protein sequence ID" value="KAK3600102.1"/>
    <property type="molecule type" value="Genomic_DNA"/>
</dbReference>
<evidence type="ECO:0000313" key="1">
    <source>
        <dbReference type="EMBL" id="KAK3600102.1"/>
    </source>
</evidence>
<reference evidence="1" key="3">
    <citation type="submission" date="2023-05" db="EMBL/GenBank/DDBJ databases">
        <authorList>
            <person name="Smith C.H."/>
        </authorList>
    </citation>
    <scope>NUCLEOTIDE SEQUENCE</scope>
    <source>
        <strain evidence="1">CHS0354</strain>
        <tissue evidence="1">Mantle</tissue>
    </source>
</reference>
<accession>A0AAE0SXY5</accession>
<comment type="caution">
    <text evidence="1">The sequence shown here is derived from an EMBL/GenBank/DDBJ whole genome shotgun (WGS) entry which is preliminary data.</text>
</comment>
<dbReference type="Proteomes" id="UP001195483">
    <property type="component" value="Unassembled WGS sequence"/>
</dbReference>
<dbReference type="AlphaFoldDB" id="A0AAE0SXY5"/>
<dbReference type="Pfam" id="PF24681">
    <property type="entry name" value="Kelch_KLHDC2_KLHL20_DRC7"/>
    <property type="match status" value="1"/>
</dbReference>
<dbReference type="InterPro" id="IPR042941">
    <property type="entry name" value="KLDC9"/>
</dbReference>
<reference evidence="1" key="1">
    <citation type="journal article" date="2021" name="Genome Biol. Evol.">
        <title>A High-Quality Reference Genome for a Parasitic Bivalve with Doubly Uniparental Inheritance (Bivalvia: Unionida).</title>
        <authorList>
            <person name="Smith C.H."/>
        </authorList>
    </citation>
    <scope>NUCLEOTIDE SEQUENCE</scope>
    <source>
        <strain evidence="1">CHS0354</strain>
    </source>
</reference>
<keyword evidence="2" id="KW-1185">Reference proteome</keyword>
<dbReference type="Gene3D" id="2.120.10.80">
    <property type="entry name" value="Kelch-type beta propeller"/>
    <property type="match status" value="2"/>
</dbReference>
<proteinExistence type="predicted"/>
<protein>
    <recommendedName>
        <fullName evidence="3">Kelch domain-containing protein 9</fullName>
    </recommendedName>
</protein>
<name>A0AAE0SXY5_9BIVA</name>
<dbReference type="PANTHER" id="PTHR47196:SF1">
    <property type="entry name" value="KELCH DOMAIN-CONTAINING PROTEIN 9"/>
    <property type="match status" value="1"/>
</dbReference>
<sequence length="332" mass="35869">MQRITMATAPTSSGLTLDWEILSPSGPAIAFHASCIIKNQLYIHGGIFKYGSNVPSDKLYKLDLTSLIWSEVQAVGSPSLSHHACVSLDNRYMLLIGGWDGKARTCKVHVYDTSKDQWIHPTVQGFPDGAGLSSHTALLFSSGEIMIVGREGSLRTQRKHGSAYTLTGSVEKGLFTYSPHTSGTASRSGHTSNIVGSTLFIVGGRDDRLVEMHSGYQGVCLHGKITEKFSDIALKLKPLSKLPCGRKNHIAVSGSDALFIHGGETFDGRSREPVGEMYIITSKPKINFYKIGNSKVGRAGHSCANTGDRVIIHGGIGMGNRVYGDSYELKIK</sequence>
<dbReference type="InterPro" id="IPR015915">
    <property type="entry name" value="Kelch-typ_b-propeller"/>
</dbReference>
<organism evidence="1 2">
    <name type="scientific">Potamilus streckersoni</name>
    <dbReference type="NCBI Taxonomy" id="2493646"/>
    <lineage>
        <taxon>Eukaryota</taxon>
        <taxon>Metazoa</taxon>
        <taxon>Spiralia</taxon>
        <taxon>Lophotrochozoa</taxon>
        <taxon>Mollusca</taxon>
        <taxon>Bivalvia</taxon>
        <taxon>Autobranchia</taxon>
        <taxon>Heteroconchia</taxon>
        <taxon>Palaeoheterodonta</taxon>
        <taxon>Unionida</taxon>
        <taxon>Unionoidea</taxon>
        <taxon>Unionidae</taxon>
        <taxon>Ambleminae</taxon>
        <taxon>Lampsilini</taxon>
        <taxon>Potamilus</taxon>
    </lineage>
</organism>
<evidence type="ECO:0000313" key="2">
    <source>
        <dbReference type="Proteomes" id="UP001195483"/>
    </source>
</evidence>
<dbReference type="SUPFAM" id="SSF117281">
    <property type="entry name" value="Kelch motif"/>
    <property type="match status" value="1"/>
</dbReference>